<name>A0AA88QGT9_9ASTE</name>
<gene>
    <name evidence="2" type="ORF">RJ640_025983</name>
</gene>
<feature type="compositionally biased region" description="Low complexity" evidence="1">
    <location>
        <begin position="67"/>
        <end position="83"/>
    </location>
</feature>
<feature type="compositionally biased region" description="Low complexity" evidence="1">
    <location>
        <begin position="1"/>
        <end position="30"/>
    </location>
</feature>
<feature type="region of interest" description="Disordered" evidence="1">
    <location>
        <begin position="48"/>
        <end position="102"/>
    </location>
</feature>
<accession>A0AA88QGT9</accession>
<comment type="caution">
    <text evidence="2">The sequence shown here is derived from an EMBL/GenBank/DDBJ whole genome shotgun (WGS) entry which is preliminary data.</text>
</comment>
<evidence type="ECO:0000256" key="1">
    <source>
        <dbReference type="SAM" id="MobiDB-lite"/>
    </source>
</evidence>
<dbReference type="AlphaFoldDB" id="A0AA88QGT9"/>
<dbReference type="Proteomes" id="UP001187471">
    <property type="component" value="Unassembled WGS sequence"/>
</dbReference>
<feature type="region of interest" description="Disordered" evidence="1">
    <location>
        <begin position="1"/>
        <end position="31"/>
    </location>
</feature>
<keyword evidence="3" id="KW-1185">Reference proteome</keyword>
<evidence type="ECO:0000313" key="3">
    <source>
        <dbReference type="Proteomes" id="UP001187471"/>
    </source>
</evidence>
<proteinExistence type="predicted"/>
<protein>
    <submittedName>
        <fullName evidence="2">Uncharacterized protein</fullName>
    </submittedName>
</protein>
<evidence type="ECO:0000313" key="2">
    <source>
        <dbReference type="EMBL" id="KAK2970324.1"/>
    </source>
</evidence>
<organism evidence="2 3">
    <name type="scientific">Escallonia rubra</name>
    <dbReference type="NCBI Taxonomy" id="112253"/>
    <lineage>
        <taxon>Eukaryota</taxon>
        <taxon>Viridiplantae</taxon>
        <taxon>Streptophyta</taxon>
        <taxon>Embryophyta</taxon>
        <taxon>Tracheophyta</taxon>
        <taxon>Spermatophyta</taxon>
        <taxon>Magnoliopsida</taxon>
        <taxon>eudicotyledons</taxon>
        <taxon>Gunneridae</taxon>
        <taxon>Pentapetalae</taxon>
        <taxon>asterids</taxon>
        <taxon>campanulids</taxon>
        <taxon>Escalloniales</taxon>
        <taxon>Escalloniaceae</taxon>
        <taxon>Escallonia</taxon>
    </lineage>
</organism>
<dbReference type="EMBL" id="JAVXUO010002730">
    <property type="protein sequence ID" value="KAK2970324.1"/>
    <property type="molecule type" value="Genomic_DNA"/>
</dbReference>
<reference evidence="2" key="1">
    <citation type="submission" date="2022-12" db="EMBL/GenBank/DDBJ databases">
        <title>Draft genome assemblies for two species of Escallonia (Escalloniales).</title>
        <authorList>
            <person name="Chanderbali A."/>
            <person name="Dervinis C."/>
            <person name="Anghel I."/>
            <person name="Soltis D."/>
            <person name="Soltis P."/>
            <person name="Zapata F."/>
        </authorList>
    </citation>
    <scope>NUCLEOTIDE SEQUENCE</scope>
    <source>
        <strain evidence="2">UCBG92.1500</strain>
        <tissue evidence="2">Leaf</tissue>
    </source>
</reference>
<sequence>MTSPGVASASLLPSPPTASSGSSTFATTSTQPSYTRALNLTLRWSASAGTSKTPDIWPPSSWTAPRLSSSTSASSHSLLLNSSGTRPASMPSPGHPTALATSALPAMTPRLSFRTSPPMGQPIEGGLDPILAYTAGAEIEQL</sequence>